<proteinExistence type="predicted"/>
<reference evidence="2" key="1">
    <citation type="submission" date="2021-08" db="EMBL/GenBank/DDBJ databases">
        <title>Complete genome sequence of Chryseobacterium sp strain PS-8.</title>
        <authorList>
            <person name="Das S.K."/>
        </authorList>
    </citation>
    <scope>NUCLEOTIDE SEQUENCE</scope>
    <source>
        <strain evidence="2">PS-8</strain>
    </source>
</reference>
<feature type="compositionally biased region" description="Basic and acidic residues" evidence="1">
    <location>
        <begin position="197"/>
        <end position="211"/>
    </location>
</feature>
<gene>
    <name evidence="2" type="ORF">H9Q08_17705</name>
</gene>
<feature type="compositionally biased region" description="Basic and acidic residues" evidence="1">
    <location>
        <begin position="627"/>
        <end position="647"/>
    </location>
</feature>
<organism evidence="2 3">
    <name type="scientific">Chryseobacterium indicum</name>
    <dbReference type="NCBI Taxonomy" id="2766954"/>
    <lineage>
        <taxon>Bacteria</taxon>
        <taxon>Pseudomonadati</taxon>
        <taxon>Bacteroidota</taxon>
        <taxon>Flavobacteriia</taxon>
        <taxon>Flavobacteriales</taxon>
        <taxon>Weeksellaceae</taxon>
        <taxon>Chryseobacterium group</taxon>
        <taxon>Chryseobacterium</taxon>
    </lineage>
</organism>
<evidence type="ECO:0000256" key="1">
    <source>
        <dbReference type="SAM" id="MobiDB-lite"/>
    </source>
</evidence>
<evidence type="ECO:0000313" key="3">
    <source>
        <dbReference type="Proteomes" id="UP001430374"/>
    </source>
</evidence>
<feature type="region of interest" description="Disordered" evidence="1">
    <location>
        <begin position="190"/>
        <end position="382"/>
    </location>
</feature>
<feature type="compositionally biased region" description="Basic and acidic residues" evidence="1">
    <location>
        <begin position="470"/>
        <end position="482"/>
    </location>
</feature>
<keyword evidence="3" id="KW-1185">Reference proteome</keyword>
<evidence type="ECO:0008006" key="4">
    <source>
        <dbReference type="Google" id="ProtNLM"/>
    </source>
</evidence>
<feature type="compositionally biased region" description="Basic and acidic residues" evidence="1">
    <location>
        <begin position="261"/>
        <end position="288"/>
    </location>
</feature>
<dbReference type="RefSeq" id="WP_235132467.1">
    <property type="nucleotide sequence ID" value="NZ_JACSGT010000002.1"/>
</dbReference>
<comment type="caution">
    <text evidence="2">The sequence shown here is derived from an EMBL/GenBank/DDBJ whole genome shotgun (WGS) entry which is preliminary data.</text>
</comment>
<feature type="compositionally biased region" description="Acidic residues" evidence="1">
    <location>
        <begin position="218"/>
        <end position="233"/>
    </location>
</feature>
<feature type="compositionally biased region" description="Basic and acidic residues" evidence="1">
    <location>
        <begin position="307"/>
        <end position="325"/>
    </location>
</feature>
<feature type="compositionally biased region" description="Acidic residues" evidence="1">
    <location>
        <begin position="242"/>
        <end position="253"/>
    </location>
</feature>
<dbReference type="EMBL" id="JACSGT010000002">
    <property type="protein sequence ID" value="MCF2221125.1"/>
    <property type="molecule type" value="Genomic_DNA"/>
</dbReference>
<accession>A0ABS9C968</accession>
<feature type="region of interest" description="Disordered" evidence="1">
    <location>
        <begin position="441"/>
        <end position="647"/>
    </location>
</feature>
<sequence length="780" mass="89716">MNHRVLELLKTPKNIQSEDLHLLKEEINSFPYIQNIRALYLYGVHLYDKDNYQKVLSTTAAYTTDKKILYQLINGKIQQKPKPEIKQETVKEKILPAENPLKILYQTKAGSFPLKREENPVAESQQQIVEETVPQILTSEEENRILPPPRDEIKHLYVNGERNRILFEGEENFLEDNTFETIDLESTLESGSIVTQKAEKKEEPVSEEKPAENIPAVEENEEFIPETTVEEENLNSKPAQEEIPDNSESESSEQEAASAIQKEENKSTEEQSDYILDKAENSEEKPSEEMSEFTTETIVEEENLSNETEKEEISDKSELSFHETEGFLPEVQVSANEAVEEPKHEKSESEDSDIISSEESAEFTPETIIDEDEISSEKEEKVVQNDAELSFHGTESFLPEVKIQANTEDKIAEVPQLNLNKHEDEMRRLIEEVEKKMKEKAAAEEYKRDEEPENIGHDISFAETQSFEVKPVETETQKEIRTENLVAENSSEQTEEPKAEVSEEIEEIPAREEETEVQSAWKPMSFDSNLPDSLISKSPEVVQPKTEELKTDETVEIQQPEIAEQKQIAEAETEQNSEEESIVSEISEEAVEQNTDENVSENSEENKEEVPVMNVSFFGSGWTIPQPEKEKMTEEPKQESKEEENTVEIPVEKPAKTAKPNTFDSNVPGFINTWQSWLKIDRTEEKPKEEKTDLKTKVIETFIENNPRISQLKEESTFVVKEKGDDISHLMTETLANLYFEQKLYTKAIKAFEILIKKTPEKKKYYEGKIQEIKDFRTKG</sequence>
<feature type="compositionally biased region" description="Basic and acidic residues" evidence="1">
    <location>
        <begin position="441"/>
        <end position="456"/>
    </location>
</feature>
<name>A0ABS9C968_9FLAO</name>
<evidence type="ECO:0000313" key="2">
    <source>
        <dbReference type="EMBL" id="MCF2221125.1"/>
    </source>
</evidence>
<dbReference type="Proteomes" id="UP001430374">
    <property type="component" value="Unassembled WGS sequence"/>
</dbReference>
<protein>
    <recommendedName>
        <fullName evidence="4">Tetratricopeptide repeat protein</fullName>
    </recommendedName>
</protein>
<feature type="compositionally biased region" description="Acidic residues" evidence="1">
    <location>
        <begin position="571"/>
        <end position="603"/>
    </location>
</feature>
<feature type="compositionally biased region" description="Basic and acidic residues" evidence="1">
    <location>
        <begin position="340"/>
        <end position="349"/>
    </location>
</feature>